<feature type="region of interest" description="Disordered" evidence="5">
    <location>
        <begin position="196"/>
        <end position="312"/>
    </location>
</feature>
<dbReference type="PROSITE" id="PS50847">
    <property type="entry name" value="GRAM_POS_ANCHORING"/>
    <property type="match status" value="1"/>
</dbReference>
<dbReference type="Pfam" id="PF20602">
    <property type="entry name" value="pAdhesive_8"/>
    <property type="match status" value="1"/>
</dbReference>
<dbReference type="Gene3D" id="2.60.40.1140">
    <property type="entry name" value="Collagen-binding surface protein Cna, B-type domain"/>
    <property type="match status" value="11"/>
</dbReference>
<dbReference type="Pfam" id="PF24547">
    <property type="entry name" value="DUF7601"/>
    <property type="match status" value="10"/>
</dbReference>
<evidence type="ECO:0000313" key="8">
    <source>
        <dbReference type="EMBL" id="GAX08028.1"/>
    </source>
</evidence>
<dbReference type="RefSeq" id="WP_098824427.1">
    <property type="nucleotide sequence ID" value="NZ_BCMJ01000004.1"/>
</dbReference>
<feature type="compositionally biased region" description="Low complexity" evidence="5">
    <location>
        <begin position="196"/>
        <end position="210"/>
    </location>
</feature>
<feature type="region of interest" description="Disordered" evidence="5">
    <location>
        <begin position="555"/>
        <end position="575"/>
    </location>
</feature>
<accession>A0A1Z5J2M8</accession>
<feature type="domain" description="Gram-positive cocci surface proteins LPxTG" evidence="7">
    <location>
        <begin position="2922"/>
        <end position="2957"/>
    </location>
</feature>
<keyword evidence="9" id="KW-1185">Reference proteome</keyword>
<keyword evidence="2" id="KW-0964">Secreted</keyword>
<organism evidence="8 9">
    <name type="scientific">Secundilactobacillus silagincola</name>
    <dbReference type="NCBI Taxonomy" id="1714681"/>
    <lineage>
        <taxon>Bacteria</taxon>
        <taxon>Bacillati</taxon>
        <taxon>Bacillota</taxon>
        <taxon>Bacilli</taxon>
        <taxon>Lactobacillales</taxon>
        <taxon>Lactobacillaceae</taxon>
        <taxon>Secundilactobacillus</taxon>
    </lineage>
</organism>
<dbReference type="InterPro" id="IPR013783">
    <property type="entry name" value="Ig-like_fold"/>
</dbReference>
<feature type="region of interest" description="Disordered" evidence="5">
    <location>
        <begin position="2849"/>
        <end position="2918"/>
    </location>
</feature>
<keyword evidence="6" id="KW-0812">Transmembrane</keyword>
<name>A0A1Z5J2M8_9LACO</name>
<evidence type="ECO:0000259" key="7">
    <source>
        <dbReference type="PROSITE" id="PS50847"/>
    </source>
</evidence>
<dbReference type="InterPro" id="IPR046767">
    <property type="entry name" value="pAdhesive_8"/>
</dbReference>
<evidence type="ECO:0000256" key="2">
    <source>
        <dbReference type="ARBA" id="ARBA00022525"/>
    </source>
</evidence>
<dbReference type="InterPro" id="IPR041033">
    <property type="entry name" value="SpaA_PFL_dom_1"/>
</dbReference>
<dbReference type="OrthoDB" id="3264136at2"/>
<proteinExistence type="predicted"/>
<evidence type="ECO:0000256" key="6">
    <source>
        <dbReference type="SAM" id="Phobius"/>
    </source>
</evidence>
<reference evidence="8 9" key="1">
    <citation type="submission" date="2015-11" db="EMBL/GenBank/DDBJ databases">
        <title>Draft genome sequences of new species of the genus Lactobacillus isolated from orchardgrass silage.</title>
        <authorList>
            <person name="Tohno M."/>
            <person name="Tanizawa Y."/>
            <person name="Arita M."/>
        </authorList>
    </citation>
    <scope>NUCLEOTIDE SEQUENCE [LARGE SCALE GENOMIC DNA]</scope>
    <source>
        <strain evidence="8 9">IWT5</strain>
    </source>
</reference>
<keyword evidence="6" id="KW-0472">Membrane</keyword>
<evidence type="ECO:0000256" key="5">
    <source>
        <dbReference type="SAM" id="MobiDB-lite"/>
    </source>
</evidence>
<feature type="compositionally biased region" description="Basic and acidic residues" evidence="5">
    <location>
        <begin position="290"/>
        <end position="307"/>
    </location>
</feature>
<gene>
    <name evidence="8" type="ORF">IWT5_01179</name>
</gene>
<keyword evidence="1" id="KW-0134">Cell wall</keyword>
<dbReference type="Gene3D" id="2.60.40.10">
    <property type="entry name" value="Immunoglobulins"/>
    <property type="match status" value="1"/>
</dbReference>
<dbReference type="InterPro" id="IPR055382">
    <property type="entry name" value="DUF7601"/>
</dbReference>
<keyword evidence="4" id="KW-0572">Peptidoglycan-anchor</keyword>
<feature type="compositionally biased region" description="Basic and acidic residues" evidence="5">
    <location>
        <begin position="228"/>
        <end position="281"/>
    </location>
</feature>
<evidence type="ECO:0000256" key="4">
    <source>
        <dbReference type="ARBA" id="ARBA00023088"/>
    </source>
</evidence>
<dbReference type="Pfam" id="PF00746">
    <property type="entry name" value="Gram_pos_anchor"/>
    <property type="match status" value="1"/>
</dbReference>
<keyword evidence="3" id="KW-0732">Signal</keyword>
<evidence type="ECO:0000256" key="1">
    <source>
        <dbReference type="ARBA" id="ARBA00022512"/>
    </source>
</evidence>
<evidence type="ECO:0000313" key="9">
    <source>
        <dbReference type="Proteomes" id="UP000223370"/>
    </source>
</evidence>
<sequence precursor="true">MKKLLIQVVSVITLVFGTSYQSVLALADDRSRTELSEVQLSDAQGNRARQVKVNETNNLEMTVTVNNKDGENADGKADMWLPEDQLKVMQEQVKAESAVTDTNATLIFERRKNKQPQLEWKNVETSATFKLKVPVQFTAPMTSMILPIALGSQREHLQPLAVVSENATEEEMKEAGTPTELPANMVQSLTSFIDAQQAQEAQQAQQAQQEAQDKEDAQQPEQNAESEAPAKDANEDKAKEDKAKEDAAKEEAEAKREAEAKAKQEAEDKKKEDEKTADTLKKNARTANAESEKDGVERESNDKKETRAGTNLNTILQNNTGEGALSKSLFDSITLKQPNKNPISLTDDNANVSELGDFTLTYEWQSAKLLEKLGTHAVQEGDYYTFRIYGVSDAADSEGPTGDITDTNGNKYAEWELSYKAKGNDDPAANGRAFQEIKVIFTNETMNDTNVHYNMSFDHKYNGSEPIEFEFSEEATITVDPVQTEDLLAKSGKFIGGNEIRWTVTLRHNSSQGATKYFKDITLTDTLQLANNQQHSFTDWNVYYSNDKTKDSLKDEFEGWSEDPSKTSQELTSTSDREVEGSLTFEFTTAYEKGAIGKFANKVGGSFGENVNLEDAYADVTNSQITKAYDKYDPIEGLYYWNATIMIDMSQYATLEQKREALKTMKITDTLKGTHIFDENLLDLKITNIGKDTDVTESFEEVDITDMNKVMTIDTKNDNASLDALIAMLEKTGNDQKLYLSYRTKEDGEGQLNNVNNTISLSLNDGSQDSGEIGGHGGQLITKSGELDRTVHEGEDAFINWSMTVNQAGRTFNTLKVIDVLPDDVKTDDIEYVEVKGERIDLNNLDSHGIKGLTIKRGMATQNRTNDKTLFNFDENGTTGNQALQFEFDGGYLSGEEISIKIQTKHEWNSKEHLNRVGAVINNQRHEYADASVSFDPDYVRDGHKGGELKLTDNPESKDNTVEWSVGIGSRLNTYFSAKAGDVNEITVKDTLNRGGIKYLSFLPDDAEDSPYKLYALNKDGKDPQPISKDHYVLTFNEDDPEEATIKITFTEKAPEKTYSYLSLQFETPIDLKAWNEANKGDEDVSLPDSHEFLNDVAVSFGSKEAFKDEAQASLTTTGIYGQKQHGAVKDNKIEWNAILNATSMNIGKPVITDKLTGDHIHGVAPDDLEISLVDVKHTEKDGKYNVEVDESGRTEVLEYGKDYTVKQYPDEMIITFEREVKRPIHLNYKTTMTGKSNSYGNGVTIQANGHNTGYSDSYEITSGAFIESWGVRFLKMDADANKPLPGATFKLQQSRKGSGVWTDAVGMDGKKIEPVTSNEEGFLQFYMLGTLLEYRIVEVGVPENDKDSQLAEFVFDKDRHDAENWQNHNPKINNHDVPTGGLTIRKDVEKIASSKEFDFEVRALDENGNVDTSFNGTYDLYGSSGQVKFVDGISQKITVPGADSRTIEKLPIEKVAADGSKSPWYYQVSEVNREDGYATQVSVNGGEYQNAYTTEKFELEENNASPVRVRFLNTADLGDLEVRKTVSGGSQADNNKKYNFTVEAANDDSKTAVKGNRYDAEGALRTVQFDSEGKVNFELSDQEYVYIKNLPKGTKLKVTEEKPEANNLETTWSINGGEYGNGDNSVIINSNEPQYVYYKNSFSKSGQINLMKKISSSVSANEQFKFEIETDDTVNGKYPFAKYNAQGGIDSTGTLEFKNGKTDISLKGNEHVIITELPLNTEFTITEAETGDSHIETSWEAGSQSGKGSVTDPVKLDDANDMHNVTFTNALPNGSLTLNKKVLNQLPGDNVTPFTFTITGVNDDDVNKVKNRTFTVDGNNGMDDIDFNDKGQATLSLTHDQSVKILGLPAGVHLRITEDNHPDFNATYNIGGGEEDEDADGPTVTVPDDKNVSVNYTNTRPKSGSLLLEKQAEGSYPTGDAIGFTIEALDANKDLDDEFSATLRQTDGTTLNKKVEFNGGKADVSIKPGEKLEVKNLPLGEYKVTEDDQEDSVITTWKVDNNDGTGLVADDATVKENDTTHVLFTNKIANGSLELNKKVLNPLPGDQDTEFTFTIQAADDDIGKVADETYDVETNFNGRDHVKFNDEGQATLKLSHNQSVKVLGLPAGVQLKISEEQHSDFNVSYTVNGDEDDDEDGPTVTIPDGKNVAVNYTNARPIYGSLMLQKRAEGSYPTDKGIKFTIKALDENQDLERKFDATLTHTNGTTTSQKVSFENGEAEVTILPGEQLLIQNLPTGQYQVTEERQNRLVTTTWDIGTTQGNREKAAPVTVGEGDTAHVRFTNKIATGKLELNKFVASHDDADKDKDYKFELRASRSTRWMVANKSYDVSGHSETKRIEFDRSGRAEISLKDGQTINVSDLPEGVRLAVIETDSNDLKATWNVNSEGSYEELSQRNRPNVTITEDQTEVVSYRNVRDPVGSLRVDKIVKGAYTDDHRKFEFTVDAQKIADKDSNDADTEDADDTDEWITNEEFNGKYNVKVYSRSNNELQENSEVEFTNGQATLELKADQYAVIEGLPLNDDEQFQVSETDPDIANMMTTWAKNNGSPEEGLVAEPVTLDETDVPRITFTNSLETGNLVLDKKLSGEISDTDRNRAFEFTVDAQVEDTETGEWKTDEAFTGDYTATKTTADGRQTTSNVTFENGQLTVALKGGERLQISNLPANMHMVVSETPDGDYETSHQINHGSEMLGTTTDPITIQNGSDQAVTFINDRPAQPQTAWLSLTKSVIGENGERDRGFEFNIRFLDDQMNPLTGTVDVVMTTPLGEHITSQMMLDMDGSSSFALMDGETIRWQVPNGTHYQITESDYSADGYQTSVSQGQAPEREGLTATGVVMTNDPGSAKVVYYNRADPTPEDEPHTPEEPDTTVPGFVPPASEPGTGIGTDTEDTLGGSGTLGTGGSTAPQAHTSGTSGSGTAAKGFLPQTGEWMKQNWLLLLGLVILLGTIGLMVRAKRKKG</sequence>
<comment type="caution">
    <text evidence="8">The sequence shown here is derived from an EMBL/GenBank/DDBJ whole genome shotgun (WGS) entry which is preliminary data.</text>
</comment>
<dbReference type="NCBIfam" id="TIGR01167">
    <property type="entry name" value="LPXTG_anchor"/>
    <property type="match status" value="1"/>
</dbReference>
<protein>
    <submittedName>
        <fullName evidence="8">T surface-antigen of pili</fullName>
    </submittedName>
</protein>
<evidence type="ECO:0000256" key="3">
    <source>
        <dbReference type="ARBA" id="ARBA00022729"/>
    </source>
</evidence>
<feature type="transmembrane region" description="Helical" evidence="6">
    <location>
        <begin position="2933"/>
        <end position="2952"/>
    </location>
</feature>
<dbReference type="Proteomes" id="UP000223370">
    <property type="component" value="Unassembled WGS sequence"/>
</dbReference>
<keyword evidence="6" id="KW-1133">Transmembrane helix</keyword>
<dbReference type="InterPro" id="IPR019931">
    <property type="entry name" value="LPXTG_anchor"/>
</dbReference>
<dbReference type="Pfam" id="PF17802">
    <property type="entry name" value="SpaA"/>
    <property type="match status" value="1"/>
</dbReference>
<feature type="compositionally biased region" description="Gly residues" evidence="5">
    <location>
        <begin position="2891"/>
        <end position="2900"/>
    </location>
</feature>
<dbReference type="EMBL" id="BCMJ01000004">
    <property type="protein sequence ID" value="GAX08028.1"/>
    <property type="molecule type" value="Genomic_DNA"/>
</dbReference>